<dbReference type="OrthoDB" id="2380109at2"/>
<evidence type="ECO:0000313" key="2">
    <source>
        <dbReference type="EMBL" id="PLR88131.1"/>
    </source>
</evidence>
<organism evidence="1 3">
    <name type="scientific">Bacillus canaveralius</name>
    <dbReference type="NCBI Taxonomy" id="1403243"/>
    <lineage>
        <taxon>Bacteria</taxon>
        <taxon>Bacillati</taxon>
        <taxon>Bacillota</taxon>
        <taxon>Bacilli</taxon>
        <taxon>Bacillales</taxon>
        <taxon>Bacillaceae</taxon>
        <taxon>Bacillus</taxon>
    </lineage>
</organism>
<dbReference type="Pfam" id="PF14175">
    <property type="entry name" value="YaaC"/>
    <property type="match status" value="1"/>
</dbReference>
<evidence type="ECO:0000313" key="4">
    <source>
        <dbReference type="Proteomes" id="UP000235114"/>
    </source>
</evidence>
<dbReference type="Proteomes" id="UP000234951">
    <property type="component" value="Unassembled WGS sequence"/>
</dbReference>
<dbReference type="InterPro" id="IPR026988">
    <property type="entry name" value="YaaC-like"/>
</dbReference>
<dbReference type="EMBL" id="PGVA01000056">
    <property type="protein sequence ID" value="PLR80206.1"/>
    <property type="molecule type" value="Genomic_DNA"/>
</dbReference>
<protein>
    <recommendedName>
        <fullName evidence="5">YaaC family protein</fullName>
    </recommendedName>
</protein>
<accession>A0A2N5GHE7</accession>
<name>A0A2N5GHE7_9BACI</name>
<comment type="caution">
    <text evidence="1">The sequence shown here is derived from an EMBL/GenBank/DDBJ whole genome shotgun (WGS) entry which is preliminary data.</text>
</comment>
<evidence type="ECO:0008006" key="5">
    <source>
        <dbReference type="Google" id="ProtNLM"/>
    </source>
</evidence>
<dbReference type="AlphaFoldDB" id="A0A2N5GHE7"/>
<reference evidence="1 3" key="1">
    <citation type="submission" date="2017-11" db="EMBL/GenBank/DDBJ databases">
        <title>Comparitive Functional Genomics of Dry Heat Resistant strains isolated from the Viking Spacecraft.</title>
        <authorList>
            <person name="Seuylemezian A."/>
            <person name="Cooper K."/>
            <person name="Vaishampayan P."/>
        </authorList>
    </citation>
    <scope>NUCLEOTIDE SEQUENCE [LARGE SCALE GENOMIC DNA]</scope>
    <source>
        <strain evidence="1 3">M4.6</strain>
    </source>
</reference>
<dbReference type="EMBL" id="PGVD01000109">
    <property type="protein sequence ID" value="PLR88131.1"/>
    <property type="molecule type" value="Genomic_DNA"/>
</dbReference>
<evidence type="ECO:0000313" key="1">
    <source>
        <dbReference type="EMBL" id="PLR80206.1"/>
    </source>
</evidence>
<reference evidence="2 4" key="2">
    <citation type="submission" date="2017-12" db="EMBL/GenBank/DDBJ databases">
        <title>Comparative Functional Genomics of Dry Heat Resistant strains isolated from the Viking Spacecraft.</title>
        <authorList>
            <person name="Seuylemezian A."/>
            <person name="Cooper K."/>
            <person name="Vaishampayan P."/>
        </authorList>
    </citation>
    <scope>NUCLEOTIDE SEQUENCE [LARGE SCALE GENOMIC DNA]</scope>
    <source>
        <strain evidence="2 4">ATCC 29669</strain>
    </source>
</reference>
<dbReference type="Proteomes" id="UP000235114">
    <property type="component" value="Unassembled WGS sequence"/>
</dbReference>
<keyword evidence="4" id="KW-1185">Reference proteome</keyword>
<gene>
    <name evidence="1" type="ORF">CU635_19190</name>
    <name evidence="2" type="ORF">CVD25_22905</name>
</gene>
<sequence>MFDFSKNSEGYPVNDITYHGWSSFTRFFSASSTQNYLKHKYERIALDHADQKSYENCYPFLYYLEHGQIYYQQAEKAPLLIRPILLFYGLIHLIKACILTIDPNYPETTSVLAHGVSARKRKKQNYHFFDDEVKFQKSGLFSFMSEKMFHMKQTEGEKASMGDLLNNIPELEELFLAIDGKPAFMEIKKEQQSFFFPKKILDHFHMTESRFIQYYQSKSAIPITAGNCSEHAIELIFSDHDREPSPLKFHYEKGALFLPLSKSAVCYFPELLIHYLLLYNLSMIARYETEWWSELIKMMPNKDFPFIHSFLNITMKKSPFLAHRFLVNNHLRPVEKRQF</sequence>
<proteinExistence type="predicted"/>
<evidence type="ECO:0000313" key="3">
    <source>
        <dbReference type="Proteomes" id="UP000234951"/>
    </source>
</evidence>